<keyword evidence="2" id="KW-0677">Repeat</keyword>
<evidence type="ECO:0000313" key="10">
    <source>
        <dbReference type="Proteomes" id="UP001589747"/>
    </source>
</evidence>
<dbReference type="SUPFAM" id="SSF55804">
    <property type="entry name" value="Phoshotransferase/anion transport protein"/>
    <property type="match status" value="1"/>
</dbReference>
<dbReference type="InterPro" id="IPR002178">
    <property type="entry name" value="PTS_EIIA_type-2_dom"/>
</dbReference>
<dbReference type="InterPro" id="IPR050661">
    <property type="entry name" value="BglG_antiterminators"/>
</dbReference>
<dbReference type="Gene3D" id="3.40.930.10">
    <property type="entry name" value="Mannitol-specific EII, Chain A"/>
    <property type="match status" value="1"/>
</dbReference>
<dbReference type="SUPFAM" id="SSF52794">
    <property type="entry name" value="PTS system IIB component-like"/>
    <property type="match status" value="1"/>
</dbReference>
<protein>
    <submittedName>
        <fullName evidence="9">PRD domain-containing protein</fullName>
    </submittedName>
</protein>
<evidence type="ECO:0000259" key="8">
    <source>
        <dbReference type="PROSITE" id="PS51372"/>
    </source>
</evidence>
<dbReference type="InterPro" id="IPR036095">
    <property type="entry name" value="PTS_EIIB-like_sf"/>
</dbReference>
<dbReference type="RefSeq" id="WP_377498953.1">
    <property type="nucleotide sequence ID" value="NZ_JBHMDO010000039.1"/>
</dbReference>
<accession>A0ABV5KUY5</accession>
<feature type="domain" description="PRD" evidence="8">
    <location>
        <begin position="293"/>
        <end position="398"/>
    </location>
</feature>
<evidence type="ECO:0000256" key="5">
    <source>
        <dbReference type="ARBA" id="ARBA00023163"/>
    </source>
</evidence>
<dbReference type="CDD" id="cd05568">
    <property type="entry name" value="PTS_IIB_bgl_like"/>
    <property type="match status" value="1"/>
</dbReference>
<dbReference type="InterPro" id="IPR013196">
    <property type="entry name" value="HTH_11"/>
</dbReference>
<dbReference type="InterPro" id="IPR036634">
    <property type="entry name" value="PRD_sf"/>
</dbReference>
<evidence type="ECO:0000259" key="7">
    <source>
        <dbReference type="PROSITE" id="PS51099"/>
    </source>
</evidence>
<dbReference type="InterPro" id="IPR036388">
    <property type="entry name" value="WH-like_DNA-bd_sf"/>
</dbReference>
<keyword evidence="3" id="KW-0805">Transcription regulation</keyword>
<dbReference type="InterPro" id="IPR007737">
    <property type="entry name" value="Mga_HTH"/>
</dbReference>
<evidence type="ECO:0000256" key="1">
    <source>
        <dbReference type="ARBA" id="ARBA00022679"/>
    </source>
</evidence>
<gene>
    <name evidence="9" type="ORF">ACFFSY_24205</name>
</gene>
<dbReference type="PANTHER" id="PTHR30185">
    <property type="entry name" value="CRYPTIC BETA-GLUCOSIDE BGL OPERON ANTITERMINATOR"/>
    <property type="match status" value="1"/>
</dbReference>
<proteinExistence type="predicted"/>
<evidence type="ECO:0000256" key="2">
    <source>
        <dbReference type="ARBA" id="ARBA00022737"/>
    </source>
</evidence>
<feature type="domain" description="PTS EIIB type-2" evidence="7">
    <location>
        <begin position="402"/>
        <end position="491"/>
    </location>
</feature>
<dbReference type="Pfam" id="PF00359">
    <property type="entry name" value="PTS_EIIA_2"/>
    <property type="match status" value="1"/>
</dbReference>
<evidence type="ECO:0000259" key="6">
    <source>
        <dbReference type="PROSITE" id="PS51094"/>
    </source>
</evidence>
<dbReference type="Pfam" id="PF08279">
    <property type="entry name" value="HTH_11"/>
    <property type="match status" value="1"/>
</dbReference>
<dbReference type="PROSITE" id="PS51094">
    <property type="entry name" value="PTS_EIIA_TYPE_2"/>
    <property type="match status" value="1"/>
</dbReference>
<dbReference type="EMBL" id="JBHMDO010000039">
    <property type="protein sequence ID" value="MFB9329050.1"/>
    <property type="molecule type" value="Genomic_DNA"/>
</dbReference>
<dbReference type="Gene3D" id="3.40.50.2300">
    <property type="match status" value="1"/>
</dbReference>
<dbReference type="SUPFAM" id="SSF63520">
    <property type="entry name" value="PTS-regulatory domain, PRD"/>
    <property type="match status" value="1"/>
</dbReference>
<evidence type="ECO:0000256" key="3">
    <source>
        <dbReference type="ARBA" id="ARBA00023015"/>
    </source>
</evidence>
<dbReference type="Pfam" id="PF00874">
    <property type="entry name" value="PRD"/>
    <property type="match status" value="1"/>
</dbReference>
<dbReference type="Proteomes" id="UP001589747">
    <property type="component" value="Unassembled WGS sequence"/>
</dbReference>
<dbReference type="SUPFAM" id="SSF46785">
    <property type="entry name" value="Winged helix' DNA-binding domain"/>
    <property type="match status" value="1"/>
</dbReference>
<evidence type="ECO:0000256" key="4">
    <source>
        <dbReference type="ARBA" id="ARBA00023159"/>
    </source>
</evidence>
<dbReference type="InterPro" id="IPR011608">
    <property type="entry name" value="PRD"/>
</dbReference>
<name>A0ABV5KUY5_9BACL</name>
<keyword evidence="5" id="KW-0804">Transcription</keyword>
<dbReference type="InterPro" id="IPR016152">
    <property type="entry name" value="PTrfase/Anion_transptr"/>
</dbReference>
<keyword evidence="1" id="KW-0808">Transferase</keyword>
<dbReference type="InterPro" id="IPR013011">
    <property type="entry name" value="PTS_EIIB_2"/>
</dbReference>
<dbReference type="InterPro" id="IPR036390">
    <property type="entry name" value="WH_DNA-bd_sf"/>
</dbReference>
<dbReference type="PANTHER" id="PTHR30185:SF18">
    <property type="entry name" value="TRANSCRIPTIONAL REGULATOR MTLR"/>
    <property type="match status" value="1"/>
</dbReference>
<dbReference type="PROSITE" id="PS51372">
    <property type="entry name" value="PRD_2"/>
    <property type="match status" value="1"/>
</dbReference>
<comment type="caution">
    <text evidence="9">The sequence shown here is derived from an EMBL/GenBank/DDBJ whole genome shotgun (WGS) entry which is preliminary data.</text>
</comment>
<organism evidence="9 10">
    <name type="scientific">Paenibacillus aurantiacus</name>
    <dbReference type="NCBI Taxonomy" id="1936118"/>
    <lineage>
        <taxon>Bacteria</taxon>
        <taxon>Bacillati</taxon>
        <taxon>Bacillota</taxon>
        <taxon>Bacilli</taxon>
        <taxon>Bacillales</taxon>
        <taxon>Paenibacillaceae</taxon>
        <taxon>Paenibacillus</taxon>
    </lineage>
</organism>
<sequence length="684" mass="76276">MKMSNRQRQIAALLTNRQGGMTVAEIAESIGVSARTVHRELQDIESALTAAGIALLRKSGSGLALEAEPEKLEAFRLKLENADASGHNAQERKVLTMLRLIEETEPIKLFALAHELQVAIPTISHDLDEWESLLTGSGLALERRRGYGVELQGSERAIRRFIYRLARQFLDPADLFESSSTAGHSPIRGRLLELIELEGFFRVEKALWRLEELHKAKLSEEEYTLLVLRLAIALSRFRGGHIVDALPEEASTADKERAQLYARFLDVTLPEREMAYAAHLLSDWDAPGQVAVAEHFSYIELVVELVSEVESRLDITLMRDRSLIEGLLHHMEPVLQRLREGQHIRNPLLLQIKRDYAELFDAVQDAAARKLRGYELPDEEIGFLTMHFGAAMERANLLTVPVRALLVCTSGIGSSKMLAVRITKELPQIDLIGRVSWFEAVRTPPSDYDLIISTVDLPIKPERYIKLSPLLTPEETERLRKFVHQLAIAPAPPLDGNKRPPPSSAASELNAVARLAVLRDHAQEAHALIERFDVIALHTPLGFEFEPILHRICGHAFDIGALTDADQVVAGLLERELHGSQLIPDTELALVHTRSDAVLFPLLLLFRLDHPVTLTGGAGARQLLLMLAPNDLSKAALAILSEISALLLLPETMALLKDGDTEQIRVFLASELEHVIKSKLDWRV</sequence>
<dbReference type="Gene3D" id="1.10.1790.10">
    <property type="entry name" value="PRD domain"/>
    <property type="match status" value="1"/>
</dbReference>
<dbReference type="PROSITE" id="PS51099">
    <property type="entry name" value="PTS_EIIB_TYPE_2"/>
    <property type="match status" value="1"/>
</dbReference>
<keyword evidence="10" id="KW-1185">Reference proteome</keyword>
<feature type="domain" description="PTS EIIA type-2" evidence="6">
    <location>
        <begin position="528"/>
        <end position="671"/>
    </location>
</feature>
<evidence type="ECO:0000313" key="9">
    <source>
        <dbReference type="EMBL" id="MFB9329050.1"/>
    </source>
</evidence>
<reference evidence="9 10" key="1">
    <citation type="submission" date="2024-09" db="EMBL/GenBank/DDBJ databases">
        <authorList>
            <person name="Sun Q."/>
            <person name="Mori K."/>
        </authorList>
    </citation>
    <scope>NUCLEOTIDE SEQUENCE [LARGE SCALE GENOMIC DNA]</scope>
    <source>
        <strain evidence="9 10">TISTR 2452</strain>
    </source>
</reference>
<dbReference type="Gene3D" id="1.10.10.10">
    <property type="entry name" value="Winged helix-like DNA-binding domain superfamily/Winged helix DNA-binding domain"/>
    <property type="match status" value="1"/>
</dbReference>
<dbReference type="Pfam" id="PF05043">
    <property type="entry name" value="Mga"/>
    <property type="match status" value="1"/>
</dbReference>
<keyword evidence="4" id="KW-0010">Activator</keyword>